<gene>
    <name evidence="2" type="ORF">RWH43_06420</name>
</gene>
<evidence type="ECO:0000313" key="3">
    <source>
        <dbReference type="Proteomes" id="UP001256673"/>
    </source>
</evidence>
<dbReference type="Proteomes" id="UP001256673">
    <property type="component" value="Unassembled WGS sequence"/>
</dbReference>
<dbReference type="Gene3D" id="2.30.40.10">
    <property type="entry name" value="Urease, subunit C, domain 1"/>
    <property type="match status" value="1"/>
</dbReference>
<accession>A0ABU3RU17</accession>
<feature type="domain" description="Amidohydrolase 3" evidence="1">
    <location>
        <begin position="47"/>
        <end position="554"/>
    </location>
</feature>
<dbReference type="EMBL" id="JAWDIU010000001">
    <property type="protein sequence ID" value="MDU0326391.1"/>
    <property type="molecule type" value="Genomic_DNA"/>
</dbReference>
<name>A0ABU3RU17_9MICO</name>
<protein>
    <submittedName>
        <fullName evidence="2">Amidohydrolase family protein</fullName>
    </submittedName>
</protein>
<dbReference type="InterPro" id="IPR013108">
    <property type="entry name" value="Amidohydro_3"/>
</dbReference>
<dbReference type="RefSeq" id="WP_316000998.1">
    <property type="nucleotide sequence ID" value="NZ_JAWDIU010000001.1"/>
</dbReference>
<dbReference type="InterPro" id="IPR032466">
    <property type="entry name" value="Metal_Hydrolase"/>
</dbReference>
<dbReference type="InterPro" id="IPR011059">
    <property type="entry name" value="Metal-dep_hydrolase_composite"/>
</dbReference>
<dbReference type="Pfam" id="PF07969">
    <property type="entry name" value="Amidohydro_3"/>
    <property type="match status" value="1"/>
</dbReference>
<dbReference type="PANTHER" id="PTHR22642">
    <property type="entry name" value="IMIDAZOLONEPROPIONASE"/>
    <property type="match status" value="1"/>
</dbReference>
<reference evidence="2 3" key="1">
    <citation type="submission" date="2023-09" db="EMBL/GenBank/DDBJ databases">
        <title>Microbacterium fusihabitans sp. nov., Microbacterium phycihabitans sp. nov., and Microbacterium cervinum sp. nov., isolated from dried seaweeds of beach.</title>
        <authorList>
            <person name="Lee S.D."/>
        </authorList>
    </citation>
    <scope>NUCLEOTIDE SEQUENCE [LARGE SCALE GENOMIC DNA]</scope>
    <source>
        <strain evidence="2 3">KSW2-21</strain>
    </source>
</reference>
<sequence>MDAFLTNGRIITSDADDTVADAVAVLDGRVAFVGRAEDHSPAPGSRLIDLGGRTVLPGLIDAHTHPTMVARSAWHISLPDTDDLDEILTFVREYGERHSPDEAPFLYFEYYPSTLFGESGPTKQMLDAAISDRPVLLQDFSDHAHWVNSRMIELLGVTRDTPDPVPGLEMFVRDDAGEPTGYILEMAYEHFIDRMYDAIDWRPPSVTAESMAAVLDHLSANGVTSLFEALVEDEGALSAVAELDRQGRLPVTYEGAPRFRTRGDLDEAIATARRLDRTYGGERIRIRTLKLFLDGTNESGNSAVLAPFDNDPAHADIGEIQMDAAELTQCLLTLNAARIDLHIHMVGDRAFRVACDAVERARALGAAAGSPWRIRVTFAHCELIDPADMARPAHLGVIVNWTTHWSGGYFGEEGRGYLGDRWDRMYDFTAIAESGATLAFSSDVVSMSELHRANPFFGMQVAATRADPDVPLDPQRYPDSVRPSAHARLSIARLIRGHTRDAAVQLRGEERIGSLEVGKDASLVVLSDDPFTVDPARLSLVRPVAVMFQGKVVAGAL</sequence>
<keyword evidence="3" id="KW-1185">Reference proteome</keyword>
<dbReference type="Gene3D" id="3.10.310.70">
    <property type="match status" value="1"/>
</dbReference>
<proteinExistence type="predicted"/>
<organism evidence="2 3">
    <name type="scientific">Microbacterium algihabitans</name>
    <dbReference type="NCBI Taxonomy" id="3075992"/>
    <lineage>
        <taxon>Bacteria</taxon>
        <taxon>Bacillati</taxon>
        <taxon>Actinomycetota</taxon>
        <taxon>Actinomycetes</taxon>
        <taxon>Micrococcales</taxon>
        <taxon>Microbacteriaceae</taxon>
        <taxon>Microbacterium</taxon>
    </lineage>
</organism>
<comment type="caution">
    <text evidence="2">The sequence shown here is derived from an EMBL/GenBank/DDBJ whole genome shotgun (WGS) entry which is preliminary data.</text>
</comment>
<evidence type="ECO:0000259" key="1">
    <source>
        <dbReference type="Pfam" id="PF07969"/>
    </source>
</evidence>
<dbReference type="PANTHER" id="PTHR22642:SF2">
    <property type="entry name" value="PROTEIN LONG AFTER FAR-RED 3"/>
    <property type="match status" value="1"/>
</dbReference>
<dbReference type="Gene3D" id="3.20.20.140">
    <property type="entry name" value="Metal-dependent hydrolases"/>
    <property type="match status" value="1"/>
</dbReference>
<dbReference type="SUPFAM" id="SSF51338">
    <property type="entry name" value="Composite domain of metallo-dependent hydrolases"/>
    <property type="match status" value="1"/>
</dbReference>
<dbReference type="SUPFAM" id="SSF51556">
    <property type="entry name" value="Metallo-dependent hydrolases"/>
    <property type="match status" value="1"/>
</dbReference>
<evidence type="ECO:0000313" key="2">
    <source>
        <dbReference type="EMBL" id="MDU0326391.1"/>
    </source>
</evidence>